<evidence type="ECO:0000313" key="9">
    <source>
        <dbReference type="Proteomes" id="UP000430670"/>
    </source>
</evidence>
<comment type="subunit">
    <text evidence="5">A double ring-shaped homohexamer of HslV is capped on each side by a ring-shaped HslU homohexamer. The assembly of the HslU/HslV complex is dependent on binding of ATP.</text>
</comment>
<feature type="domain" description="AAA+ ATPase" evidence="6">
    <location>
        <begin position="51"/>
        <end position="352"/>
    </location>
</feature>
<feature type="binding site" evidence="5">
    <location>
        <position position="20"/>
    </location>
    <ligand>
        <name>ATP</name>
        <dbReference type="ChEBI" id="CHEBI:30616"/>
    </ligand>
</feature>
<dbReference type="AlphaFoldDB" id="A0A6I3SBR2"/>
<evidence type="ECO:0000256" key="3">
    <source>
        <dbReference type="ARBA" id="ARBA00022840"/>
    </source>
</evidence>
<keyword evidence="3 5" id="KW-0067">ATP-binding</keyword>
<evidence type="ECO:0000259" key="6">
    <source>
        <dbReference type="SMART" id="SM00382"/>
    </source>
</evidence>
<dbReference type="NCBIfam" id="NF003544">
    <property type="entry name" value="PRK05201.1"/>
    <property type="match status" value="1"/>
</dbReference>
<reference evidence="8 9" key="1">
    <citation type="submission" date="2019-11" db="EMBL/GenBank/DDBJ databases">
        <title>Whole-genome sequence of a the green, strictly anaerobic photosynthetic bacterium Heliobacillus mobilis DSM 6151.</title>
        <authorList>
            <person name="Kyndt J.A."/>
            <person name="Meyer T.E."/>
        </authorList>
    </citation>
    <scope>NUCLEOTIDE SEQUENCE [LARGE SCALE GENOMIC DNA]</scope>
    <source>
        <strain evidence="8 9">DSM 6151</strain>
    </source>
</reference>
<protein>
    <recommendedName>
        <fullName evidence="5">ATP-dependent protease ATPase subunit HslU</fullName>
    </recommendedName>
    <alternativeName>
        <fullName evidence="5">Unfoldase HslU</fullName>
    </alternativeName>
</protein>
<dbReference type="CDD" id="cd19498">
    <property type="entry name" value="RecA-like_HslU"/>
    <property type="match status" value="1"/>
</dbReference>
<keyword evidence="2 5" id="KW-0547">Nucleotide-binding</keyword>
<gene>
    <name evidence="5 8" type="primary">hslU</name>
    <name evidence="8" type="ORF">GJ688_02165</name>
</gene>
<dbReference type="SUPFAM" id="SSF52540">
    <property type="entry name" value="P-loop containing nucleoside triphosphate hydrolases"/>
    <property type="match status" value="1"/>
</dbReference>
<dbReference type="SMART" id="SM01086">
    <property type="entry name" value="ClpB_D2-small"/>
    <property type="match status" value="1"/>
</dbReference>
<sequence length="463" mass="51969">MSSVNLTPVQIVEELDRYIVGQKAAKKAVAIALRNRYRRQKLSEHLRDEVTPKNILMIGPTGVGKTEIARRLARLVNAPFVKVEATKFTEVGYVGRDVESMVRDLVETAIRMVKAEQLEKVQTKAEAEAEERLVELLVPAPKPTRTMNNPFEMLFGGTQTPATTSTSDPDIREKRAIVQQKLKRMELEDNLLEVEVEDNGTPLGDMFAGSGMDEMGMNIQNMIGQMFPKGKKKRRVTVREARRILAIQEAQKLIDMDAVHREAIERAEQTGIIFLDEIDKIASREGGHGPDVSRGGVQRDILPIVEGSTVMTKYGPVKTDHVLFIAAGAFHVSKPSDLIPELQGRFPLRVELEALSQEDFQRILTEPENSLLKQYVALLSTENIELTFAADAVEAMASIAYRVNGQTENIGARRLHTILEKVLEDLSFDAPNLTEKNVVIDKEYVETRLESILQREDLSRYIL</sequence>
<evidence type="ECO:0000256" key="4">
    <source>
        <dbReference type="ARBA" id="ARBA00023186"/>
    </source>
</evidence>
<feature type="binding site" evidence="5">
    <location>
        <position position="276"/>
    </location>
    <ligand>
        <name>ATP</name>
        <dbReference type="ChEBI" id="CHEBI:30616"/>
    </ligand>
</feature>
<comment type="caution">
    <text evidence="8">The sequence shown here is derived from an EMBL/GenBank/DDBJ whole genome shotgun (WGS) entry which is preliminary data.</text>
</comment>
<dbReference type="RefSeq" id="WP_155474858.1">
    <property type="nucleotide sequence ID" value="NZ_WNKU01000001.1"/>
</dbReference>
<dbReference type="GO" id="GO:0008233">
    <property type="term" value="F:peptidase activity"/>
    <property type="evidence" value="ECO:0007669"/>
    <property type="project" value="UniProtKB-KW"/>
</dbReference>
<dbReference type="EMBL" id="WNKU01000001">
    <property type="protein sequence ID" value="MTV47788.1"/>
    <property type="molecule type" value="Genomic_DNA"/>
</dbReference>
<proteinExistence type="inferred from homology"/>
<feature type="binding site" evidence="5">
    <location>
        <begin position="62"/>
        <end position="67"/>
    </location>
    <ligand>
        <name>ATP</name>
        <dbReference type="ChEBI" id="CHEBI:30616"/>
    </ligand>
</feature>
<dbReference type="PANTHER" id="PTHR48102:SF3">
    <property type="entry name" value="ATP-DEPENDENT PROTEASE ATPASE SUBUNIT HSLU"/>
    <property type="match status" value="1"/>
</dbReference>
<dbReference type="GO" id="GO:0009376">
    <property type="term" value="C:HslUV protease complex"/>
    <property type="evidence" value="ECO:0007669"/>
    <property type="project" value="UniProtKB-UniRule"/>
</dbReference>
<dbReference type="SMART" id="SM00382">
    <property type="entry name" value="AAA"/>
    <property type="match status" value="1"/>
</dbReference>
<comment type="similarity">
    <text evidence="1 5">Belongs to the ClpX chaperone family. HslU subfamily.</text>
</comment>
<dbReference type="InterPro" id="IPR004491">
    <property type="entry name" value="HslU"/>
</dbReference>
<organism evidence="8 9">
    <name type="scientific">Heliobacterium mobile</name>
    <name type="common">Heliobacillus mobilis</name>
    <dbReference type="NCBI Taxonomy" id="28064"/>
    <lineage>
        <taxon>Bacteria</taxon>
        <taxon>Bacillati</taxon>
        <taxon>Bacillota</taxon>
        <taxon>Clostridia</taxon>
        <taxon>Eubacteriales</taxon>
        <taxon>Heliobacteriaceae</taxon>
        <taxon>Heliobacterium</taxon>
    </lineage>
</organism>
<dbReference type="OrthoDB" id="9804062at2"/>
<feature type="domain" description="Clp ATPase C-terminal" evidence="7">
    <location>
        <begin position="355"/>
        <end position="449"/>
    </location>
</feature>
<keyword evidence="5" id="KW-0963">Cytoplasm</keyword>
<keyword evidence="8" id="KW-0645">Protease</keyword>
<dbReference type="InterPro" id="IPR050052">
    <property type="entry name" value="ATP-dep_Clp_protease_ClpX"/>
</dbReference>
<keyword evidence="8" id="KW-0378">Hydrolase</keyword>
<dbReference type="NCBIfam" id="TIGR00390">
    <property type="entry name" value="hslU"/>
    <property type="match status" value="1"/>
</dbReference>
<dbReference type="InterPro" id="IPR019489">
    <property type="entry name" value="Clp_ATPase_C"/>
</dbReference>
<dbReference type="Pfam" id="PF10431">
    <property type="entry name" value="ClpB_D2-small"/>
    <property type="match status" value="1"/>
</dbReference>
<feature type="binding site" evidence="5">
    <location>
        <position position="413"/>
    </location>
    <ligand>
        <name>ATP</name>
        <dbReference type="ChEBI" id="CHEBI:30616"/>
    </ligand>
</feature>
<dbReference type="GO" id="GO:0036402">
    <property type="term" value="F:proteasome-activating activity"/>
    <property type="evidence" value="ECO:0007669"/>
    <property type="project" value="UniProtKB-UniRule"/>
</dbReference>
<dbReference type="PANTHER" id="PTHR48102">
    <property type="entry name" value="ATP-DEPENDENT CLP PROTEASE ATP-BINDING SUBUNIT CLPX-LIKE, MITOCHONDRIAL-RELATED"/>
    <property type="match status" value="1"/>
</dbReference>
<dbReference type="GO" id="GO:0016887">
    <property type="term" value="F:ATP hydrolysis activity"/>
    <property type="evidence" value="ECO:0007669"/>
    <property type="project" value="InterPro"/>
</dbReference>
<feature type="binding site" evidence="5">
    <location>
        <position position="341"/>
    </location>
    <ligand>
        <name>ATP</name>
        <dbReference type="ChEBI" id="CHEBI:30616"/>
    </ligand>
</feature>
<dbReference type="Proteomes" id="UP000430670">
    <property type="component" value="Unassembled WGS sequence"/>
</dbReference>
<keyword evidence="4 5" id="KW-0143">Chaperone</keyword>
<dbReference type="FunFam" id="3.40.50.300:FF:000220">
    <property type="entry name" value="ATP-dependent protease ATPase subunit HslU"/>
    <property type="match status" value="1"/>
</dbReference>
<dbReference type="Gene3D" id="1.10.8.60">
    <property type="match status" value="1"/>
</dbReference>
<dbReference type="GO" id="GO:0005524">
    <property type="term" value="F:ATP binding"/>
    <property type="evidence" value="ECO:0007669"/>
    <property type="project" value="UniProtKB-UniRule"/>
</dbReference>
<dbReference type="InterPro" id="IPR027417">
    <property type="entry name" value="P-loop_NTPase"/>
</dbReference>
<evidence type="ECO:0000313" key="8">
    <source>
        <dbReference type="EMBL" id="MTV47788.1"/>
    </source>
</evidence>
<accession>A0A6I3SBR2</accession>
<dbReference type="Gene3D" id="3.40.50.300">
    <property type="entry name" value="P-loop containing nucleotide triphosphate hydrolases"/>
    <property type="match status" value="2"/>
</dbReference>
<dbReference type="Pfam" id="PF07724">
    <property type="entry name" value="AAA_2"/>
    <property type="match status" value="1"/>
</dbReference>
<evidence type="ECO:0000259" key="7">
    <source>
        <dbReference type="SMART" id="SM01086"/>
    </source>
</evidence>
<dbReference type="InterPro" id="IPR003959">
    <property type="entry name" value="ATPase_AAA_core"/>
</dbReference>
<keyword evidence="9" id="KW-1185">Reference proteome</keyword>
<dbReference type="HAMAP" id="MF_00249">
    <property type="entry name" value="HslU"/>
    <property type="match status" value="1"/>
</dbReference>
<dbReference type="Pfam" id="PF00004">
    <property type="entry name" value="AAA"/>
    <property type="match status" value="1"/>
</dbReference>
<dbReference type="GO" id="GO:0043335">
    <property type="term" value="P:protein unfolding"/>
    <property type="evidence" value="ECO:0007669"/>
    <property type="project" value="UniProtKB-UniRule"/>
</dbReference>
<evidence type="ECO:0000256" key="2">
    <source>
        <dbReference type="ARBA" id="ARBA00022741"/>
    </source>
</evidence>
<name>A0A6I3SBR2_HELMO</name>
<evidence type="ECO:0000256" key="1">
    <source>
        <dbReference type="ARBA" id="ARBA00009771"/>
    </source>
</evidence>
<comment type="function">
    <text evidence="5">ATPase subunit of a proteasome-like degradation complex; this subunit has chaperone activity. The binding of ATP and its subsequent hydrolysis by HslU are essential for unfolding of protein substrates subsequently hydrolyzed by HslV. HslU recognizes the N-terminal part of its protein substrates and unfolds these before they are guided to HslV for hydrolysis.</text>
</comment>
<comment type="subcellular location">
    <subcellularLocation>
        <location evidence="5">Cytoplasm</location>
    </subcellularLocation>
</comment>
<dbReference type="Gene3D" id="1.10.8.10">
    <property type="entry name" value="DNA helicase RuvA subunit, C-terminal domain"/>
    <property type="match status" value="2"/>
</dbReference>
<dbReference type="InterPro" id="IPR003593">
    <property type="entry name" value="AAA+_ATPase"/>
</dbReference>
<evidence type="ECO:0000256" key="5">
    <source>
        <dbReference type="HAMAP-Rule" id="MF_00249"/>
    </source>
</evidence>